<keyword evidence="2" id="KW-1185">Reference proteome</keyword>
<protein>
    <submittedName>
        <fullName evidence="1">Uncharacterized protein</fullName>
    </submittedName>
</protein>
<organism evidence="1 2">
    <name type="scientific">Smallanthus sonchifolius</name>
    <dbReference type="NCBI Taxonomy" id="185202"/>
    <lineage>
        <taxon>Eukaryota</taxon>
        <taxon>Viridiplantae</taxon>
        <taxon>Streptophyta</taxon>
        <taxon>Embryophyta</taxon>
        <taxon>Tracheophyta</taxon>
        <taxon>Spermatophyta</taxon>
        <taxon>Magnoliopsida</taxon>
        <taxon>eudicotyledons</taxon>
        <taxon>Gunneridae</taxon>
        <taxon>Pentapetalae</taxon>
        <taxon>asterids</taxon>
        <taxon>campanulids</taxon>
        <taxon>Asterales</taxon>
        <taxon>Asteraceae</taxon>
        <taxon>Asteroideae</taxon>
        <taxon>Heliantheae alliance</taxon>
        <taxon>Millerieae</taxon>
        <taxon>Smallanthus</taxon>
    </lineage>
</organism>
<dbReference type="Proteomes" id="UP001056120">
    <property type="component" value="Linkage Group LG11"/>
</dbReference>
<accession>A0ACB9HNL6</accession>
<evidence type="ECO:0000313" key="2">
    <source>
        <dbReference type="Proteomes" id="UP001056120"/>
    </source>
</evidence>
<reference evidence="1 2" key="2">
    <citation type="journal article" date="2022" name="Mol. Ecol. Resour.">
        <title>The genomes of chicory, endive, great burdock and yacon provide insights into Asteraceae paleo-polyploidization history and plant inulin production.</title>
        <authorList>
            <person name="Fan W."/>
            <person name="Wang S."/>
            <person name="Wang H."/>
            <person name="Wang A."/>
            <person name="Jiang F."/>
            <person name="Liu H."/>
            <person name="Zhao H."/>
            <person name="Xu D."/>
            <person name="Zhang Y."/>
        </authorList>
    </citation>
    <scope>NUCLEOTIDE SEQUENCE [LARGE SCALE GENOMIC DNA]</scope>
    <source>
        <strain evidence="2">cv. Yunnan</strain>
        <tissue evidence="1">Leaves</tissue>
    </source>
</reference>
<proteinExistence type="predicted"/>
<sequence>MINSVNFTVSMMNFSNHRGMVIGLMQGYFQISGSLFMDLNKVFFQGHTGKFVIFMAVFPAVVSILCAGFIKIKTHAHPDNIVERGFRIRFIYSGIVIGVTIVIMGLLDSLYDFKKSYPWMVVVADVLLLVAISVPILVHVWTAASAPEVVVAPPPPVAAAGSLSFGAISDWALRHCGCGRPWFLTVSTVMMIGGHIVCRFGNLLIGLAIIGAFSGAYLGLIPVIAVELFSLEDCDIVLPALELAKGACSLLLSLSQWYSKTSPIRRSMVDAWEKIASSGLTGVMELFAWLHFCSH</sequence>
<name>A0ACB9HNL6_9ASTR</name>
<reference evidence="2" key="1">
    <citation type="journal article" date="2022" name="Mol. Ecol. Resour.">
        <title>The genomes of chicory, endive, great burdock and yacon provide insights into Asteraceae palaeo-polyploidization history and plant inulin production.</title>
        <authorList>
            <person name="Fan W."/>
            <person name="Wang S."/>
            <person name="Wang H."/>
            <person name="Wang A."/>
            <person name="Jiang F."/>
            <person name="Liu H."/>
            <person name="Zhao H."/>
            <person name="Xu D."/>
            <person name="Zhang Y."/>
        </authorList>
    </citation>
    <scope>NUCLEOTIDE SEQUENCE [LARGE SCALE GENOMIC DNA]</scope>
    <source>
        <strain evidence="2">cv. Yunnan</strain>
    </source>
</reference>
<comment type="caution">
    <text evidence="1">The sequence shown here is derived from an EMBL/GenBank/DDBJ whole genome shotgun (WGS) entry which is preliminary data.</text>
</comment>
<gene>
    <name evidence="1" type="ORF">L1987_32462</name>
</gene>
<dbReference type="EMBL" id="CM042028">
    <property type="protein sequence ID" value="KAI3797207.1"/>
    <property type="molecule type" value="Genomic_DNA"/>
</dbReference>
<evidence type="ECO:0000313" key="1">
    <source>
        <dbReference type="EMBL" id="KAI3797207.1"/>
    </source>
</evidence>